<evidence type="ECO:0000313" key="2">
    <source>
        <dbReference type="EMBL" id="KAJ6223202.1"/>
    </source>
</evidence>
<keyword evidence="1" id="KW-0175">Coiled coil</keyword>
<dbReference type="EMBL" id="JAPWDV010000001">
    <property type="protein sequence ID" value="KAJ6223202.1"/>
    <property type="molecule type" value="Genomic_DNA"/>
</dbReference>
<dbReference type="Proteomes" id="UP001142055">
    <property type="component" value="Chromosome 1"/>
</dbReference>
<gene>
    <name evidence="2" type="ORF">RDWZM_001747</name>
</gene>
<evidence type="ECO:0000313" key="3">
    <source>
        <dbReference type="Proteomes" id="UP001142055"/>
    </source>
</evidence>
<proteinExistence type="predicted"/>
<dbReference type="AlphaFoldDB" id="A0A9Q0MF51"/>
<comment type="caution">
    <text evidence="2">The sequence shown here is derived from an EMBL/GenBank/DDBJ whole genome shotgun (WGS) entry which is preliminary data.</text>
</comment>
<sequence length="287" mass="34463">MNQYLNNVLRKMIIQTQDKSQIKLILDEVFTDVAQTTRLIQQFLNHEGGFFQETDEMKKNSQSFDYLRKLVENRFIFLNQDEQERHYFQQLKEVNVVLQNIPNSWKCLTWRRKNQSTNNQINVDKCLNQSVKPSKLEDADVFSKHSKEINQLLNMVNNRIRFLKNKIELLNENIIWLYLNIKENLKVFIRFREKFNIYSCENEKLDSNLQSILYFIEKIFDIFETKIDLFSNSPKAYTLKISADKLIRIELRKNHYEKQLNSKNVHTTTIQAIIDETLFNCMHFNSS</sequence>
<protein>
    <submittedName>
        <fullName evidence="2">Uncharacterized protein</fullName>
    </submittedName>
</protein>
<feature type="coiled-coil region" evidence="1">
    <location>
        <begin position="146"/>
        <end position="173"/>
    </location>
</feature>
<organism evidence="2 3">
    <name type="scientific">Blomia tropicalis</name>
    <name type="common">Mite</name>
    <dbReference type="NCBI Taxonomy" id="40697"/>
    <lineage>
        <taxon>Eukaryota</taxon>
        <taxon>Metazoa</taxon>
        <taxon>Ecdysozoa</taxon>
        <taxon>Arthropoda</taxon>
        <taxon>Chelicerata</taxon>
        <taxon>Arachnida</taxon>
        <taxon>Acari</taxon>
        <taxon>Acariformes</taxon>
        <taxon>Sarcoptiformes</taxon>
        <taxon>Astigmata</taxon>
        <taxon>Glycyphagoidea</taxon>
        <taxon>Echimyopodidae</taxon>
        <taxon>Blomia</taxon>
    </lineage>
</organism>
<dbReference type="OMA" id="DEQERHY"/>
<evidence type="ECO:0000256" key="1">
    <source>
        <dbReference type="SAM" id="Coils"/>
    </source>
</evidence>
<accession>A0A9Q0MF51</accession>
<reference evidence="2" key="1">
    <citation type="submission" date="2022-12" db="EMBL/GenBank/DDBJ databases">
        <title>Genome assemblies of Blomia tropicalis.</title>
        <authorList>
            <person name="Cui Y."/>
        </authorList>
    </citation>
    <scope>NUCLEOTIDE SEQUENCE</scope>
    <source>
        <tissue evidence="2">Adult mites</tissue>
    </source>
</reference>
<keyword evidence="3" id="KW-1185">Reference proteome</keyword>
<name>A0A9Q0MF51_BLOTA</name>